<dbReference type="Pfam" id="PF24043">
    <property type="entry name" value="DUF7352"/>
    <property type="match status" value="1"/>
</dbReference>
<feature type="domain" description="DUF7352" evidence="1">
    <location>
        <begin position="3"/>
        <end position="91"/>
    </location>
</feature>
<evidence type="ECO:0000259" key="1">
    <source>
        <dbReference type="Pfam" id="PF24043"/>
    </source>
</evidence>
<protein>
    <recommendedName>
        <fullName evidence="1">DUF7352 domain-containing protein</fullName>
    </recommendedName>
</protein>
<sequence length="92" mass="10267">MGTKTIHKFQIDPTHMVIAMPADAVILSAKAQHGVICVWAEVDPTLPKNARYFEVFGTGHPIHVDMGVERKFIDTVMMDGGSLVFHVYERTN</sequence>
<proteinExistence type="predicted"/>
<dbReference type="InterPro" id="IPR055776">
    <property type="entry name" value="DUF7352"/>
</dbReference>
<dbReference type="KEGG" id="tso:IZ6_25680"/>
<dbReference type="AlphaFoldDB" id="A0A6S6QKJ8"/>
<organism evidence="2 3">
    <name type="scientific">Terrihabitans soli</name>
    <dbReference type="NCBI Taxonomy" id="708113"/>
    <lineage>
        <taxon>Bacteria</taxon>
        <taxon>Pseudomonadati</taxon>
        <taxon>Pseudomonadota</taxon>
        <taxon>Alphaproteobacteria</taxon>
        <taxon>Hyphomicrobiales</taxon>
        <taxon>Terrihabitans</taxon>
    </lineage>
</organism>
<evidence type="ECO:0000313" key="3">
    <source>
        <dbReference type="Proteomes" id="UP000515317"/>
    </source>
</evidence>
<reference evidence="2 3" key="1">
    <citation type="submission" date="2020-08" db="EMBL/GenBank/DDBJ databases">
        <title>Genome sequence of Rhizobiales bacterium strain IZ6.</title>
        <authorList>
            <person name="Nakai R."/>
            <person name="Naganuma T."/>
        </authorList>
    </citation>
    <scope>NUCLEOTIDE SEQUENCE [LARGE SCALE GENOMIC DNA]</scope>
    <source>
        <strain evidence="2 3">IZ6</strain>
    </source>
</reference>
<dbReference type="Proteomes" id="UP000515317">
    <property type="component" value="Chromosome"/>
</dbReference>
<dbReference type="EMBL" id="AP023361">
    <property type="protein sequence ID" value="BCJ91833.1"/>
    <property type="molecule type" value="Genomic_DNA"/>
</dbReference>
<name>A0A6S6QKJ8_9HYPH</name>
<gene>
    <name evidence="2" type="ORF">IZ6_25680</name>
</gene>
<dbReference type="RefSeq" id="WP_222875452.1">
    <property type="nucleotide sequence ID" value="NZ_AP023361.1"/>
</dbReference>
<keyword evidence="3" id="KW-1185">Reference proteome</keyword>
<evidence type="ECO:0000313" key="2">
    <source>
        <dbReference type="EMBL" id="BCJ91833.1"/>
    </source>
</evidence>
<accession>A0A6S6QKJ8</accession>